<dbReference type="SUPFAM" id="SSF47203">
    <property type="entry name" value="Acyl-CoA dehydrogenase C-terminal domain-like"/>
    <property type="match status" value="1"/>
</dbReference>
<protein>
    <submittedName>
        <fullName evidence="5">Acyl-CoA dehydrogenase family protein</fullName>
    </submittedName>
</protein>
<dbReference type="InterPro" id="IPR009100">
    <property type="entry name" value="AcylCoA_DH/oxidase_NM_dom_sf"/>
</dbReference>
<dbReference type="PANTHER" id="PTHR48083">
    <property type="entry name" value="MEDIUM-CHAIN SPECIFIC ACYL-COA DEHYDROGENASE, MITOCHONDRIAL-RELATED"/>
    <property type="match status" value="1"/>
</dbReference>
<dbReference type="Pfam" id="PF08028">
    <property type="entry name" value="Acyl-CoA_dh_2"/>
    <property type="match status" value="1"/>
</dbReference>
<dbReference type="Gene3D" id="2.40.110.10">
    <property type="entry name" value="Butyryl-CoA Dehydrogenase, subunit A, domain 2"/>
    <property type="match status" value="1"/>
</dbReference>
<dbReference type="Gene3D" id="1.20.140.10">
    <property type="entry name" value="Butyryl-CoA Dehydrogenase, subunit A, domain 3"/>
    <property type="match status" value="1"/>
</dbReference>
<dbReference type="Gene3D" id="1.10.540.10">
    <property type="entry name" value="Acyl-CoA dehydrogenase/oxidase, N-terminal domain"/>
    <property type="match status" value="1"/>
</dbReference>
<keyword evidence="1" id="KW-0560">Oxidoreductase</keyword>
<evidence type="ECO:0000256" key="2">
    <source>
        <dbReference type="ARBA" id="ARBA00049661"/>
    </source>
</evidence>
<dbReference type="InterPro" id="IPR013107">
    <property type="entry name" value="Acyl-CoA_DH_C"/>
</dbReference>
<proteinExistence type="inferred from homology"/>
<dbReference type="Pfam" id="PF02771">
    <property type="entry name" value="Acyl-CoA_dh_N"/>
    <property type="match status" value="1"/>
</dbReference>
<dbReference type="EMBL" id="CP123488">
    <property type="protein sequence ID" value="WGL58002.1"/>
    <property type="molecule type" value="Genomic_DNA"/>
</dbReference>
<dbReference type="InterPro" id="IPR050741">
    <property type="entry name" value="Acyl-CoA_dehydrogenase"/>
</dbReference>
<evidence type="ECO:0000259" key="4">
    <source>
        <dbReference type="Pfam" id="PF08028"/>
    </source>
</evidence>
<dbReference type="SUPFAM" id="SSF56645">
    <property type="entry name" value="Acyl-CoA dehydrogenase NM domain-like"/>
    <property type="match status" value="1"/>
</dbReference>
<dbReference type="GO" id="GO:0005737">
    <property type="term" value="C:cytoplasm"/>
    <property type="evidence" value="ECO:0007669"/>
    <property type="project" value="TreeGrafter"/>
</dbReference>
<accession>A0AA95G3P4</accession>
<gene>
    <name evidence="5" type="ORF">QBD33_09735</name>
</gene>
<dbReference type="PIRSF" id="PIRSF016578">
    <property type="entry name" value="HsaA"/>
    <property type="match status" value="1"/>
</dbReference>
<dbReference type="AlphaFoldDB" id="A0AA95G3P4"/>
<dbReference type="Proteomes" id="UP001177527">
    <property type="component" value="Chromosome"/>
</dbReference>
<evidence type="ECO:0000313" key="6">
    <source>
        <dbReference type="Proteomes" id="UP001177527"/>
    </source>
</evidence>
<sequence>MSSTHCGCTRLTIGRDHNPENAMSAVPTREALDPLLSEVAARSEDFEHQRHISDDIISRFQQVGVYRALVPKIYGGDECSPAQFCELIEQIATADGSAGWVASFGMSPFYLGALPVDTLKELYRNGPDVVFAGGIFPTQKAHQADGGYRVSGRWSFASGSMGASVLGVGILPDGEQPLPRMAVLPRASVQIDPVWNTVGLAGTGSHDLLVDDVFVPHEWTFIRGGALNLEGPLYRYPVLSLATQVLSVVALGVARAALNEIYAIAHRQQSVTGAPRLADRPQAQMQIARCEADLRSARAWFYDAIDDVWQRLLSGDDPSCEQINALRLSSTHVTRVAAEVARQALALNGMGGVTMTSPLQRYVRDTMVITQHAFMGDLSYLNAGTVFFGGKPQPGYL</sequence>
<dbReference type="PANTHER" id="PTHR48083:SF5">
    <property type="entry name" value="NRGC PROTEIN"/>
    <property type="match status" value="1"/>
</dbReference>
<reference evidence="5" key="1">
    <citation type="submission" date="2023-04" db="EMBL/GenBank/DDBJ databases">
        <title>APH(3)-Id, a novel chromosomal aminoglycoside phosphotransferase, identified from an environmental isolate of Kluyvera intermedia DW18.</title>
        <authorList>
            <person name="Sha Y."/>
        </authorList>
    </citation>
    <scope>NUCLEOTIDE SEQUENCE</scope>
    <source>
        <strain evidence="5">DW18</strain>
    </source>
</reference>
<name>A0AA95G3P4_KLUIN</name>
<evidence type="ECO:0000313" key="5">
    <source>
        <dbReference type="EMBL" id="WGL58002.1"/>
    </source>
</evidence>
<comment type="similarity">
    <text evidence="2">Belongs to the HpaH/HsaA monooxygenase family.</text>
</comment>
<dbReference type="InterPro" id="IPR013786">
    <property type="entry name" value="AcylCoA_DH/ox_N"/>
</dbReference>
<feature type="domain" description="Acyl-CoA dehydrogenase/oxidase N-terminal" evidence="3">
    <location>
        <begin position="37"/>
        <end position="104"/>
    </location>
</feature>
<evidence type="ECO:0000256" key="1">
    <source>
        <dbReference type="ARBA" id="ARBA00023002"/>
    </source>
</evidence>
<dbReference type="GO" id="GO:0033539">
    <property type="term" value="P:fatty acid beta-oxidation using acyl-CoA dehydrogenase"/>
    <property type="evidence" value="ECO:0007669"/>
    <property type="project" value="TreeGrafter"/>
</dbReference>
<feature type="domain" description="Acyl-CoA dehydrogenase C-terminal" evidence="4">
    <location>
        <begin position="245"/>
        <end position="375"/>
    </location>
</feature>
<dbReference type="InterPro" id="IPR046373">
    <property type="entry name" value="Acyl-CoA_Oxase/DH_mid-dom_sf"/>
</dbReference>
<organism evidence="5 6">
    <name type="scientific">Kluyvera intermedia</name>
    <name type="common">Enterobacter intermedius</name>
    <dbReference type="NCBI Taxonomy" id="61648"/>
    <lineage>
        <taxon>Bacteria</taxon>
        <taxon>Pseudomonadati</taxon>
        <taxon>Pseudomonadota</taxon>
        <taxon>Gammaproteobacteria</taxon>
        <taxon>Enterobacterales</taxon>
        <taxon>Enterobacteriaceae</taxon>
        <taxon>Kluyvera</taxon>
    </lineage>
</organism>
<dbReference type="InterPro" id="IPR036250">
    <property type="entry name" value="AcylCo_DH-like_C"/>
</dbReference>
<evidence type="ECO:0000259" key="3">
    <source>
        <dbReference type="Pfam" id="PF02771"/>
    </source>
</evidence>
<dbReference type="GO" id="GO:0050660">
    <property type="term" value="F:flavin adenine dinucleotide binding"/>
    <property type="evidence" value="ECO:0007669"/>
    <property type="project" value="InterPro"/>
</dbReference>
<dbReference type="GO" id="GO:0003995">
    <property type="term" value="F:acyl-CoA dehydrogenase activity"/>
    <property type="evidence" value="ECO:0007669"/>
    <property type="project" value="TreeGrafter"/>
</dbReference>
<dbReference type="InterPro" id="IPR037069">
    <property type="entry name" value="AcylCoA_DH/ox_N_sf"/>
</dbReference>